<name>A0A8X7VBG9_BRACI</name>
<accession>A0A8X7VBG9</accession>
<evidence type="ECO:0000313" key="4">
    <source>
        <dbReference type="Proteomes" id="UP000886595"/>
    </source>
</evidence>
<gene>
    <name evidence="3" type="ORF">Bca52824_027934</name>
</gene>
<evidence type="ECO:0000313" key="3">
    <source>
        <dbReference type="EMBL" id="KAG2308186.1"/>
    </source>
</evidence>
<feature type="coiled-coil region" evidence="1">
    <location>
        <begin position="51"/>
        <end position="120"/>
    </location>
</feature>
<comment type="caution">
    <text evidence="3">The sequence shown here is derived from an EMBL/GenBank/DDBJ whole genome shotgun (WGS) entry which is preliminary data.</text>
</comment>
<evidence type="ECO:0000256" key="2">
    <source>
        <dbReference type="SAM" id="Phobius"/>
    </source>
</evidence>
<sequence>MNWLCIWGNKSSCCVSLEPVYFVVNGILVWLLQNNRFHLFKWADRSALEEIEDMKVKIGDLERASRNLEKDNESFNSELEVLTIENRTCEAAVYGFKKEVQGFEKEVQDLKMEVKGLKNMVACVVVIVLFFKFVM</sequence>
<keyword evidence="4" id="KW-1185">Reference proteome</keyword>
<evidence type="ECO:0000256" key="1">
    <source>
        <dbReference type="SAM" id="Coils"/>
    </source>
</evidence>
<feature type="transmembrane region" description="Helical" evidence="2">
    <location>
        <begin position="116"/>
        <end position="134"/>
    </location>
</feature>
<keyword evidence="1" id="KW-0175">Coiled coil</keyword>
<keyword evidence="2" id="KW-1133">Transmembrane helix</keyword>
<dbReference type="AlphaFoldDB" id="A0A8X7VBG9"/>
<keyword evidence="2" id="KW-0812">Transmembrane</keyword>
<dbReference type="Gene3D" id="1.10.287.540">
    <property type="entry name" value="Helix hairpin bin"/>
    <property type="match status" value="1"/>
</dbReference>
<reference evidence="3 4" key="1">
    <citation type="submission" date="2020-02" db="EMBL/GenBank/DDBJ databases">
        <authorList>
            <person name="Ma Q."/>
            <person name="Huang Y."/>
            <person name="Song X."/>
            <person name="Pei D."/>
        </authorList>
    </citation>
    <scope>NUCLEOTIDE SEQUENCE [LARGE SCALE GENOMIC DNA]</scope>
    <source>
        <strain evidence="3">Sxm20200214</strain>
        <tissue evidence="3">Leaf</tissue>
    </source>
</reference>
<keyword evidence="2" id="KW-0472">Membrane</keyword>
<organism evidence="3 4">
    <name type="scientific">Brassica carinata</name>
    <name type="common">Ethiopian mustard</name>
    <name type="synonym">Abyssinian cabbage</name>
    <dbReference type="NCBI Taxonomy" id="52824"/>
    <lineage>
        <taxon>Eukaryota</taxon>
        <taxon>Viridiplantae</taxon>
        <taxon>Streptophyta</taxon>
        <taxon>Embryophyta</taxon>
        <taxon>Tracheophyta</taxon>
        <taxon>Spermatophyta</taxon>
        <taxon>Magnoliopsida</taxon>
        <taxon>eudicotyledons</taxon>
        <taxon>Gunneridae</taxon>
        <taxon>Pentapetalae</taxon>
        <taxon>rosids</taxon>
        <taxon>malvids</taxon>
        <taxon>Brassicales</taxon>
        <taxon>Brassicaceae</taxon>
        <taxon>Brassiceae</taxon>
        <taxon>Brassica</taxon>
    </lineage>
</organism>
<dbReference type="SUPFAM" id="SSF75704">
    <property type="entry name" value="Mitotic arrest deficient-like 1, Mad1"/>
    <property type="match status" value="1"/>
</dbReference>
<dbReference type="OrthoDB" id="1087208at2759"/>
<dbReference type="Proteomes" id="UP000886595">
    <property type="component" value="Unassembled WGS sequence"/>
</dbReference>
<dbReference type="EMBL" id="JAAMPC010000006">
    <property type="protein sequence ID" value="KAG2308186.1"/>
    <property type="molecule type" value="Genomic_DNA"/>
</dbReference>
<proteinExistence type="predicted"/>
<protein>
    <submittedName>
        <fullName evidence="3">Uncharacterized protein</fullName>
    </submittedName>
</protein>